<comment type="caution">
    <text evidence="1">The sequence shown here is derived from an EMBL/GenBank/DDBJ whole genome shotgun (WGS) entry which is preliminary data.</text>
</comment>
<evidence type="ECO:0000313" key="1">
    <source>
        <dbReference type="EMBL" id="RKN78450.1"/>
    </source>
</evidence>
<dbReference type="EMBL" id="RBCJ01000004">
    <property type="protein sequence ID" value="RKN78450.1"/>
    <property type="molecule type" value="Genomic_DNA"/>
</dbReference>
<keyword evidence="2" id="KW-1185">Reference proteome</keyword>
<evidence type="ECO:0008006" key="3">
    <source>
        <dbReference type="Google" id="ProtNLM"/>
    </source>
</evidence>
<organism evidence="1 2">
    <name type="scientific">Ulvibacterium marinum</name>
    <dbReference type="NCBI Taxonomy" id="2419782"/>
    <lineage>
        <taxon>Bacteria</taxon>
        <taxon>Pseudomonadati</taxon>
        <taxon>Bacteroidota</taxon>
        <taxon>Flavobacteriia</taxon>
        <taxon>Flavobacteriales</taxon>
        <taxon>Flavobacteriaceae</taxon>
        <taxon>Ulvibacterium</taxon>
    </lineage>
</organism>
<accession>A0A3B0BZQ9</accession>
<reference evidence="1 2" key="1">
    <citation type="submission" date="2018-10" db="EMBL/GenBank/DDBJ databases">
        <title>Ulvibacterium marinum gen. nov., sp. nov., a novel marine bacterium of the family Flavobacteriaceae, isolated from a culture of the green alga Ulva prolifera.</title>
        <authorList>
            <person name="Zhang Z."/>
        </authorList>
    </citation>
    <scope>NUCLEOTIDE SEQUENCE [LARGE SCALE GENOMIC DNA]</scope>
    <source>
        <strain evidence="1 2">CCMM003</strain>
    </source>
</reference>
<dbReference type="Gene3D" id="2.60.40.1930">
    <property type="match status" value="1"/>
</dbReference>
<evidence type="ECO:0000313" key="2">
    <source>
        <dbReference type="Proteomes" id="UP000276603"/>
    </source>
</evidence>
<name>A0A3B0BZQ9_9FLAO</name>
<proteinExistence type="predicted"/>
<sequence length="759" mass="87300">MQIDSRLKEKVYVHTNKTSYFPDDIIWFKAYVGDSINYPSTRTKILEVRLFDENGDQMFARTISITDGTGLGQFELNDAIAPGTYYLQARTNYMRNFGEEYQYLQEITILGEKSFNISKEESLKYDIQLFPESGNLVEDIENTLGIKALLNGKSIDFQGSIINGEGETITTFQSEHEGLGRFSFVYKKGETYRARIKVKDTVLEQAVPAASEKGVVLSIDNSDEEFLQVNLKVNEATFYNQIYSNYTLLYHQDRQLFQLYSVARLDSVTSLIKTRKNVFLDGVHTLTLFADDRPIAQRKFYIETGRKKALIFLEKSKIDADSVSYRLLSRGRKKNLNADLSISILHKKSKAVHLKNTIKSAFLLRPHVRGYIENPAYYFNIENEKRKEHLDLLLLTQGWTGYTLDEIIKEINPIEKYAFKTGFELKGKISEETKRKKLVLIPDDLRIIDKAKLQDKSTFVFQDLSVFKGDTVRVAYQNWLGKISKPLKIEYDTASSRNRYRLSIAANKNYKADHSGKTAQNGVTDWTNDTPFGNVDGTIDLDEVIVTERKRSEQYVRRRKTIEKYEPLVSDIGKYYDLPISQVLNNSSSYLMDFFVQQGYHLRTKDNVNYYLQGLGGVGFLFINGRPVRSTELLSVQLQMKDIENIMVNNLGYKNGTGISFFQVFTSDTFGENKNTLFNKFVIKNGFDRAKKYYTPMYASERSRPIDFMEVDWKPNLITNNKGEASFKIARKDSENGLLFKIQGFSSEGHLISKTILTD</sequence>
<dbReference type="Proteomes" id="UP000276603">
    <property type="component" value="Unassembled WGS sequence"/>
</dbReference>
<protein>
    <recommendedName>
        <fullName evidence="3">Macroglobulin domain-containing protein</fullName>
    </recommendedName>
</protein>
<dbReference type="AlphaFoldDB" id="A0A3B0BZQ9"/>
<gene>
    <name evidence="1" type="ORF">D7Z94_19740</name>
</gene>